<evidence type="ECO:0000313" key="2">
    <source>
        <dbReference type="EMBL" id="ADU30965.1"/>
    </source>
</evidence>
<dbReference type="GO" id="GO:0009307">
    <property type="term" value="P:DNA restriction-modification system"/>
    <property type="evidence" value="ECO:0007669"/>
    <property type="project" value="InterPro"/>
</dbReference>
<organism evidence="2 3">
    <name type="scientific">Evansella cellulosilytica (strain ATCC 21833 / DSM 2522 / FERM P-1141 / JCM 9156 / N-4)</name>
    <name type="common">Bacillus cellulosilyticus</name>
    <dbReference type="NCBI Taxonomy" id="649639"/>
    <lineage>
        <taxon>Bacteria</taxon>
        <taxon>Bacillati</taxon>
        <taxon>Bacillota</taxon>
        <taxon>Bacilli</taxon>
        <taxon>Bacillales</taxon>
        <taxon>Bacillaceae</taxon>
        <taxon>Evansella</taxon>
    </lineage>
</organism>
<dbReference type="InterPro" id="IPR011335">
    <property type="entry name" value="Restrct_endonuc-II-like"/>
</dbReference>
<evidence type="ECO:0000313" key="3">
    <source>
        <dbReference type="Proteomes" id="UP000001401"/>
    </source>
</evidence>
<gene>
    <name evidence="2" type="ordered locus">Bcell_2710</name>
</gene>
<dbReference type="Gene3D" id="3.40.1350.10">
    <property type="match status" value="1"/>
</dbReference>
<dbReference type="AlphaFoldDB" id="E6TVE8"/>
<evidence type="ECO:0000259" key="1">
    <source>
        <dbReference type="Pfam" id="PF04471"/>
    </source>
</evidence>
<dbReference type="OrthoDB" id="9797274at2"/>
<dbReference type="SUPFAM" id="SSF52980">
    <property type="entry name" value="Restriction endonuclease-like"/>
    <property type="match status" value="1"/>
</dbReference>
<dbReference type="Pfam" id="PF04471">
    <property type="entry name" value="Mrr_cat"/>
    <property type="match status" value="1"/>
</dbReference>
<accession>E6TVE8</accession>
<dbReference type="PANTHER" id="PTHR30015">
    <property type="entry name" value="MRR RESTRICTION SYSTEM PROTEIN"/>
    <property type="match status" value="1"/>
</dbReference>
<name>E6TVE8_EVAC2</name>
<feature type="domain" description="Restriction endonuclease type IV Mrr" evidence="1">
    <location>
        <begin position="38"/>
        <end position="147"/>
    </location>
</feature>
<dbReference type="HOGENOM" id="CLU_101688_0_2_9"/>
<dbReference type="eggNOG" id="COG1787">
    <property type="taxonomic scope" value="Bacteria"/>
</dbReference>
<dbReference type="EMBL" id="CP002394">
    <property type="protein sequence ID" value="ADU30965.1"/>
    <property type="molecule type" value="Genomic_DNA"/>
</dbReference>
<dbReference type="PANTHER" id="PTHR30015:SF6">
    <property type="entry name" value="SLL1429 PROTEIN"/>
    <property type="match status" value="1"/>
</dbReference>
<dbReference type="Proteomes" id="UP000001401">
    <property type="component" value="Chromosome"/>
</dbReference>
<keyword evidence="3" id="KW-1185">Reference proteome</keyword>
<dbReference type="InterPro" id="IPR007560">
    <property type="entry name" value="Restrct_endonuc_IV_Mrr"/>
</dbReference>
<keyword evidence="2" id="KW-0378">Hydrolase</keyword>
<dbReference type="InterPro" id="IPR052906">
    <property type="entry name" value="Type_IV_Methyl-Rstrct_Enzyme"/>
</dbReference>
<dbReference type="InterPro" id="IPR011856">
    <property type="entry name" value="tRNA_endonuc-like_dom_sf"/>
</dbReference>
<keyword evidence="2" id="KW-0540">Nuclease</keyword>
<dbReference type="RefSeq" id="WP_013489298.1">
    <property type="nucleotide sequence ID" value="NC_014829.1"/>
</dbReference>
<dbReference type="STRING" id="649639.Bcell_2710"/>
<dbReference type="KEGG" id="bco:Bcell_2710"/>
<dbReference type="GO" id="GO:0015666">
    <property type="term" value="F:restriction endodeoxyribonuclease activity"/>
    <property type="evidence" value="ECO:0007669"/>
    <property type="project" value="TreeGrafter"/>
</dbReference>
<protein>
    <submittedName>
        <fullName evidence="2">Restriction endonuclease</fullName>
    </submittedName>
</protein>
<sequence length="160" mass="18137">MIGLIIGLMIAIPIIWSYKLLKEPDFQLNIDELSIEDIDEMNGYEFENILKPLFETQGYKANITKGSGDYGADLVLSKNGERTVVQAKCYKSNIGVTAVQQIVAAIKYYNADDAIVVSNQFFTKQAKRLASINNVKLIDRVEIQELILKYNREVKRRSSI</sequence>
<keyword evidence="2" id="KW-0255">Endonuclease</keyword>
<reference evidence="2" key="1">
    <citation type="submission" date="2010-12" db="EMBL/GenBank/DDBJ databases">
        <title>Complete sequence of Bacillus cellulosilyticus DSM 2522.</title>
        <authorList>
            <consortium name="US DOE Joint Genome Institute"/>
            <person name="Lucas S."/>
            <person name="Copeland A."/>
            <person name="Lapidus A."/>
            <person name="Cheng J.-F."/>
            <person name="Bruce D."/>
            <person name="Goodwin L."/>
            <person name="Pitluck S."/>
            <person name="Chertkov O."/>
            <person name="Detter J.C."/>
            <person name="Han C."/>
            <person name="Tapia R."/>
            <person name="Land M."/>
            <person name="Hauser L."/>
            <person name="Jeffries C."/>
            <person name="Kyrpides N."/>
            <person name="Ivanova N."/>
            <person name="Mikhailova N."/>
            <person name="Brumm P."/>
            <person name="Mead D."/>
            <person name="Woyke T."/>
        </authorList>
    </citation>
    <scope>NUCLEOTIDE SEQUENCE [LARGE SCALE GENOMIC DNA]</scope>
    <source>
        <strain evidence="2">DSM 2522</strain>
    </source>
</reference>
<dbReference type="GO" id="GO:0003677">
    <property type="term" value="F:DNA binding"/>
    <property type="evidence" value="ECO:0007669"/>
    <property type="project" value="InterPro"/>
</dbReference>
<proteinExistence type="predicted"/>